<name>A0ACD5ZAK9_AVESA</name>
<keyword evidence="2" id="KW-1185">Reference proteome</keyword>
<reference evidence="1" key="1">
    <citation type="submission" date="2021-05" db="EMBL/GenBank/DDBJ databases">
        <authorList>
            <person name="Scholz U."/>
            <person name="Mascher M."/>
            <person name="Fiebig A."/>
        </authorList>
    </citation>
    <scope>NUCLEOTIDE SEQUENCE [LARGE SCALE GENOMIC DNA]</scope>
</reference>
<proteinExistence type="predicted"/>
<evidence type="ECO:0000313" key="2">
    <source>
        <dbReference type="Proteomes" id="UP001732700"/>
    </source>
</evidence>
<dbReference type="EnsemblPlants" id="AVESA.00010b.r2.6CG1135060.1">
    <property type="protein sequence ID" value="AVESA.00010b.r2.6CG1135060.1.CDS.1"/>
    <property type="gene ID" value="AVESA.00010b.r2.6CG1135060"/>
</dbReference>
<organism evidence="1 2">
    <name type="scientific">Avena sativa</name>
    <name type="common">Oat</name>
    <dbReference type="NCBI Taxonomy" id="4498"/>
    <lineage>
        <taxon>Eukaryota</taxon>
        <taxon>Viridiplantae</taxon>
        <taxon>Streptophyta</taxon>
        <taxon>Embryophyta</taxon>
        <taxon>Tracheophyta</taxon>
        <taxon>Spermatophyta</taxon>
        <taxon>Magnoliopsida</taxon>
        <taxon>Liliopsida</taxon>
        <taxon>Poales</taxon>
        <taxon>Poaceae</taxon>
        <taxon>BOP clade</taxon>
        <taxon>Pooideae</taxon>
        <taxon>Poodae</taxon>
        <taxon>Poeae</taxon>
        <taxon>Poeae Chloroplast Group 1 (Aveneae type)</taxon>
        <taxon>Aveninae</taxon>
        <taxon>Avena</taxon>
    </lineage>
</organism>
<dbReference type="Proteomes" id="UP001732700">
    <property type="component" value="Chromosome 6C"/>
</dbReference>
<evidence type="ECO:0000313" key="1">
    <source>
        <dbReference type="EnsemblPlants" id="AVESA.00010b.r2.6CG1135060.1.CDS.1"/>
    </source>
</evidence>
<accession>A0ACD5ZAK9</accession>
<sequence length="286" mass="33930">MKRGLLPNGSEVFTFGSNNSLKIFPLKFKPKGHIYIDEIQQCILDNFWFQYNIKKEETGYMLSILNSLAEYFNMMNKKVPKSANIKTEELIALYVLYDGNKPRIYFTFEEILKQKLEARKIKMDLSWRKYYDINEALRYAREMIGENYYIEPKAKEYIQKYRGGGTSAPTSPNYTKGEASTSSKVKEELLFLIKEEESPKYQTYKSCLLKGLDPLDSEYIDMKIDEKFQEVKKLIKEELKEDILKELREEFNRKFEEIKKEYEIKYDFKLSDEDHMDIAGHGQNPE</sequence>
<reference evidence="1" key="2">
    <citation type="submission" date="2025-09" db="UniProtKB">
        <authorList>
            <consortium name="EnsemblPlants"/>
        </authorList>
    </citation>
    <scope>IDENTIFICATION</scope>
</reference>
<protein>
    <submittedName>
        <fullName evidence="1">Uncharacterized protein</fullName>
    </submittedName>
</protein>